<name>A0AAD8UZS6_9PEZI</name>
<dbReference type="EMBL" id="JAHLJV010000091">
    <property type="protein sequence ID" value="KAK1573493.1"/>
    <property type="molecule type" value="Genomic_DNA"/>
</dbReference>
<sequence length="201" mass="23012">RLPRSPYTPASRVTATLENLQRSDGPYLHKRQISFATGRTKGDWDRLLLDPKHRDHLSAFLKAPKLGKKCWIGFFSCPQSNWVGTGNGYKDADWHCFAAMIIPDARRGKHLLLYDNDAKAGVTMQSRISDVIWGLQKNLWKAVQKMGRFTLWYSTDQSKAGTNKCLQYSLEQVHRWSKLQDEALEGESDLRLSGFVKLTKQ</sequence>
<comment type="caution">
    <text evidence="1">The sequence shown here is derived from an EMBL/GenBank/DDBJ whole genome shotgun (WGS) entry which is preliminary data.</text>
</comment>
<proteinExistence type="predicted"/>
<accession>A0AAD8UZS6</accession>
<gene>
    <name evidence="1" type="ORF">LY79DRAFT_492541</name>
</gene>
<evidence type="ECO:0000313" key="1">
    <source>
        <dbReference type="EMBL" id="KAK1573493.1"/>
    </source>
</evidence>
<dbReference type="AlphaFoldDB" id="A0AAD8UZS6"/>
<reference evidence="1" key="1">
    <citation type="submission" date="2021-06" db="EMBL/GenBank/DDBJ databases">
        <title>Comparative genomics, transcriptomics and evolutionary studies reveal genomic signatures of adaptation to plant cell wall in hemibiotrophic fungi.</title>
        <authorList>
            <consortium name="DOE Joint Genome Institute"/>
            <person name="Baroncelli R."/>
            <person name="Diaz J.F."/>
            <person name="Benocci T."/>
            <person name="Peng M."/>
            <person name="Battaglia E."/>
            <person name="Haridas S."/>
            <person name="Andreopoulos W."/>
            <person name="Labutti K."/>
            <person name="Pangilinan J."/>
            <person name="Floch G.L."/>
            <person name="Makela M.R."/>
            <person name="Henrissat B."/>
            <person name="Grigoriev I.V."/>
            <person name="Crouch J.A."/>
            <person name="De Vries R.P."/>
            <person name="Sukno S.A."/>
            <person name="Thon M.R."/>
        </authorList>
    </citation>
    <scope>NUCLEOTIDE SEQUENCE</scope>
    <source>
        <strain evidence="1">CBS 125086</strain>
    </source>
</reference>
<organism evidence="1 2">
    <name type="scientific">Colletotrichum navitas</name>
    <dbReference type="NCBI Taxonomy" id="681940"/>
    <lineage>
        <taxon>Eukaryota</taxon>
        <taxon>Fungi</taxon>
        <taxon>Dikarya</taxon>
        <taxon>Ascomycota</taxon>
        <taxon>Pezizomycotina</taxon>
        <taxon>Sordariomycetes</taxon>
        <taxon>Hypocreomycetidae</taxon>
        <taxon>Glomerellales</taxon>
        <taxon>Glomerellaceae</taxon>
        <taxon>Colletotrichum</taxon>
        <taxon>Colletotrichum graminicola species complex</taxon>
    </lineage>
</organism>
<keyword evidence="2" id="KW-1185">Reference proteome</keyword>
<dbReference type="Proteomes" id="UP001230504">
    <property type="component" value="Unassembled WGS sequence"/>
</dbReference>
<protein>
    <submittedName>
        <fullName evidence="1">Uncharacterized protein</fullName>
    </submittedName>
</protein>
<evidence type="ECO:0000313" key="2">
    <source>
        <dbReference type="Proteomes" id="UP001230504"/>
    </source>
</evidence>
<feature type="non-terminal residue" evidence="1">
    <location>
        <position position="1"/>
    </location>
</feature>
<dbReference type="GeneID" id="85437563"/>
<feature type="non-terminal residue" evidence="1">
    <location>
        <position position="201"/>
    </location>
</feature>
<dbReference type="RefSeq" id="XP_060409110.1">
    <property type="nucleotide sequence ID" value="XM_060553323.1"/>
</dbReference>